<dbReference type="Gene3D" id="2.60.40.10">
    <property type="entry name" value="Immunoglobulins"/>
    <property type="match status" value="1"/>
</dbReference>
<protein>
    <submittedName>
        <fullName evidence="3">FG-GAP-like repeat-containing protein</fullName>
    </submittedName>
</protein>
<feature type="region of interest" description="Disordered" evidence="2">
    <location>
        <begin position="45"/>
        <end position="78"/>
    </location>
</feature>
<organism evidence="3">
    <name type="scientific">Streptomyces sp. NBC_00093</name>
    <dbReference type="NCBI Taxonomy" id="2975649"/>
    <lineage>
        <taxon>Bacteria</taxon>
        <taxon>Bacillati</taxon>
        <taxon>Actinomycetota</taxon>
        <taxon>Actinomycetes</taxon>
        <taxon>Kitasatosporales</taxon>
        <taxon>Streptomycetaceae</taxon>
        <taxon>Streptomyces</taxon>
    </lineage>
</organism>
<name>A0AAU2A5D4_9ACTN</name>
<gene>
    <name evidence="3" type="ORF">OHA22_28010</name>
</gene>
<dbReference type="GO" id="GO:0005975">
    <property type="term" value="P:carbohydrate metabolic process"/>
    <property type="evidence" value="ECO:0007669"/>
    <property type="project" value="UniProtKB-ARBA"/>
</dbReference>
<dbReference type="InterPro" id="IPR028994">
    <property type="entry name" value="Integrin_alpha_N"/>
</dbReference>
<evidence type="ECO:0000256" key="2">
    <source>
        <dbReference type="SAM" id="MobiDB-lite"/>
    </source>
</evidence>
<dbReference type="SUPFAM" id="SSF69318">
    <property type="entry name" value="Integrin alpha N-terminal domain"/>
    <property type="match status" value="1"/>
</dbReference>
<keyword evidence="1" id="KW-0732">Signal</keyword>
<sequence>MSDHDSHDIASTPPGRRGVRRGVAAAVALALLAGGATVLALSDDGPATERTPAAGAKAKAAKSEVSAEDTAQKKARRTGKKVEVAALTDEFSQTFANPDGSFTYTASVAPVRAKNAKGKWAPIDVSLREGKAGWTTVNSPYPVTFASGDSDHSPAAGKSKANSAGFSGKATTSRAIFTTATRENTSHSSGELQVNGTHSADTVAGDAENAWTPLLTMSAEGHEIQVEWPGGLPEPVVEDNRALYENVLPDVDLMLTARDTGYTHVLVIHTPEAAAALAAAPPRYRFTSPTLAFSLDPSTDVVHGKDKDGNEITVSPTPFLWDSAGTHETDTPAADPDAATGSNEDAEDVEGWTSEVDKSAEADPEESAGSSSDDSDSQLAGADIDPAAYSLPAAAANETLALPAVNGPGEGAHATTAGASLNQVSRVLTIDPPSEYLDAAGAKAPVYPLFLDPSTTATRSNWTTVYKKYPSSSFYDGANYNQDTKEARVGFERDTWGTARSLFKLKLQKNIKDADVSSATLKVLETHSWSCSKRTMQVWRTGNFSSSTTWNKQPSWSRKITSKSFAYGWKSNSSCPDTHVNFTVTSLAQEAADNAWTSFNIGLVASTSSSAPTGSASSLETDTYSWKKFKAEGEGSPSVAITYNRKPGLPTSVTMSPGYCDTSASPYISLGKTVPTISAKATDPDSDLAKLEFEVWREGSYDATHKYFSDSVDDGETASVKLDSSKFTLANGYKYVWRVRSWDAKVSSAWSPTSGAGLCRFAYDSDLPDSPTNVTSAQFPADSNNDSNGEVWSTVKFGTAGDFTFTKGADTDIVKFVFSINNTTYDHYACAGTKQGTGAATCTTVISSTENYTGMQPPAAGPNTLYVKAVDSAGNISPNPYKHTFYVTPRPTADAAGDLNGDGSPDYGHVTAAGNLWINTTDQNGKWNVSSWGQHDNGTLLRDAGTAPHIWNGDSTAPAYSLVTHNGDFAPGDGVTDWVIRTPDNRLFIYPGDGYGAINVRERVEVRLPANMPAPSTWSEMKAAGDLTGDGQPELFVAGGVNGAELWILSGYTGGAFTTATQHTTTAWDGRDFVAIADYNGDGAKDLTYRTSAGNIQLRKGILASDGVSTVLSSLGTSGGSLDGDDAYASTTFTTANYPLVYGSPDLSGDGIPDMIATNTAGALLLFAGTATANDASPDTLDADGWTTVKRLG</sequence>
<proteinExistence type="predicted"/>
<dbReference type="InterPro" id="IPR013517">
    <property type="entry name" value="FG-GAP"/>
</dbReference>
<evidence type="ECO:0000313" key="3">
    <source>
        <dbReference type="EMBL" id="WTT19102.1"/>
    </source>
</evidence>
<dbReference type="EMBL" id="CP108222">
    <property type="protein sequence ID" value="WTT19102.1"/>
    <property type="molecule type" value="Genomic_DNA"/>
</dbReference>
<dbReference type="AlphaFoldDB" id="A0AAU2A5D4"/>
<feature type="compositionally biased region" description="Low complexity" evidence="2">
    <location>
        <begin position="331"/>
        <end position="340"/>
    </location>
</feature>
<dbReference type="Pfam" id="PF13517">
    <property type="entry name" value="FG-GAP_3"/>
    <property type="match status" value="1"/>
</dbReference>
<reference evidence="3" key="1">
    <citation type="submission" date="2022-10" db="EMBL/GenBank/DDBJ databases">
        <title>The complete genomes of actinobacterial strains from the NBC collection.</title>
        <authorList>
            <person name="Joergensen T.S."/>
            <person name="Alvarez Arevalo M."/>
            <person name="Sterndorff E.B."/>
            <person name="Faurdal D."/>
            <person name="Vuksanovic O."/>
            <person name="Mourched A.-S."/>
            <person name="Charusanti P."/>
            <person name="Shaw S."/>
            <person name="Blin K."/>
            <person name="Weber T."/>
        </authorList>
    </citation>
    <scope>NUCLEOTIDE SEQUENCE</scope>
    <source>
        <strain evidence="3">NBC_00093</strain>
    </source>
</reference>
<accession>A0AAU2A5D4</accession>
<feature type="region of interest" description="Disordered" evidence="2">
    <location>
        <begin position="302"/>
        <end position="381"/>
    </location>
</feature>
<dbReference type="InterPro" id="IPR013783">
    <property type="entry name" value="Ig-like_fold"/>
</dbReference>
<evidence type="ECO:0000256" key="1">
    <source>
        <dbReference type="ARBA" id="ARBA00022729"/>
    </source>
</evidence>
<feature type="compositionally biased region" description="Low complexity" evidence="2">
    <location>
        <begin position="367"/>
        <end position="381"/>
    </location>
</feature>